<reference evidence="1 2" key="1">
    <citation type="submission" date="2020-07" db="EMBL/GenBank/DDBJ databases">
        <title>MOT database genomes.</title>
        <authorList>
            <person name="Joseph S."/>
            <person name="Aduse-Opoku J."/>
            <person name="Hashim A."/>
            <person name="Wade W."/>
            <person name="Curtis M."/>
        </authorList>
    </citation>
    <scope>NUCLEOTIDE SEQUENCE [LARGE SCALE GENOMIC DNA]</scope>
    <source>
        <strain evidence="1 2">STR</strain>
    </source>
</reference>
<organism evidence="1 2">
    <name type="scientific">Streptococcus danieliae</name>
    <dbReference type="NCBI Taxonomy" id="747656"/>
    <lineage>
        <taxon>Bacteria</taxon>
        <taxon>Bacillati</taxon>
        <taxon>Bacillota</taxon>
        <taxon>Bacilli</taxon>
        <taxon>Lactobacillales</taxon>
        <taxon>Streptococcaceae</taxon>
        <taxon>Streptococcus</taxon>
    </lineage>
</organism>
<accession>A0A7Z0M4M4</accession>
<evidence type="ECO:0000313" key="2">
    <source>
        <dbReference type="Proteomes" id="UP000589521"/>
    </source>
</evidence>
<proteinExistence type="predicted"/>
<dbReference type="AlphaFoldDB" id="A0A7Z0M4M4"/>
<sequence length="56" mass="6466">MFKRTTFQMESGFLVFARRRGGRTLVRFPFYAALAQNEYIKQGMPINEDACLGEDS</sequence>
<name>A0A7Z0M4M4_9STRE</name>
<protein>
    <submittedName>
        <fullName evidence="1">Uncharacterized protein</fullName>
    </submittedName>
</protein>
<dbReference type="RefSeq" id="WP_218925688.1">
    <property type="nucleotide sequence ID" value="NZ_JACBXX010000043.1"/>
</dbReference>
<dbReference type="Proteomes" id="UP000589521">
    <property type="component" value="Unassembled WGS sequence"/>
</dbReference>
<comment type="caution">
    <text evidence="1">The sequence shown here is derived from an EMBL/GenBank/DDBJ whole genome shotgun (WGS) entry which is preliminary data.</text>
</comment>
<evidence type="ECO:0000313" key="1">
    <source>
        <dbReference type="EMBL" id="NYS95784.1"/>
    </source>
</evidence>
<dbReference type="EMBL" id="JACBXX010000043">
    <property type="protein sequence ID" value="NYS95784.1"/>
    <property type="molecule type" value="Genomic_DNA"/>
</dbReference>
<gene>
    <name evidence="1" type="ORF">HZY94_00970</name>
</gene>